<protein>
    <submittedName>
        <fullName evidence="3">Putative Rossmann-fold-type glycoside hydrolase</fullName>
    </submittedName>
</protein>
<evidence type="ECO:0000313" key="3">
    <source>
        <dbReference type="EMBL" id="QEL20966.1"/>
    </source>
</evidence>
<dbReference type="Gene3D" id="3.40.50.720">
    <property type="entry name" value="NAD(P)-binding Rossmann-like Domain"/>
    <property type="match status" value="1"/>
</dbReference>
<dbReference type="SUPFAM" id="SSF51735">
    <property type="entry name" value="NAD(P)-binding Rossmann-fold domains"/>
    <property type="match status" value="1"/>
</dbReference>
<dbReference type="AlphaFoldDB" id="A0A5C1ASF0"/>
<dbReference type="PROSITE" id="PS51318">
    <property type="entry name" value="TAT"/>
    <property type="match status" value="1"/>
</dbReference>
<name>A0A5C1ASF0_9BACT</name>
<accession>A0A5C1ASF0</accession>
<dbReference type="InterPro" id="IPR006311">
    <property type="entry name" value="TAT_signal"/>
</dbReference>
<feature type="domain" description="Gfo/Idh/MocA-like oxidoreductase bacterial type C-terminal" evidence="2">
    <location>
        <begin position="203"/>
        <end position="296"/>
    </location>
</feature>
<dbReference type="InterPro" id="IPR000683">
    <property type="entry name" value="Gfo/Idh/MocA-like_OxRdtase_N"/>
</dbReference>
<dbReference type="EMBL" id="CP042425">
    <property type="protein sequence ID" value="QEL20966.1"/>
    <property type="molecule type" value="Genomic_DNA"/>
</dbReference>
<dbReference type="KEGG" id="lrs:PX52LOC_08094"/>
<gene>
    <name evidence="3" type="ORF">PX52LOC_08094</name>
</gene>
<proteinExistence type="predicted"/>
<dbReference type="SUPFAM" id="SSF55347">
    <property type="entry name" value="Glyceraldehyde-3-phosphate dehydrogenase-like, C-terminal domain"/>
    <property type="match status" value="1"/>
</dbReference>
<reference evidence="4" key="1">
    <citation type="submission" date="2019-08" db="EMBL/GenBank/DDBJ databases">
        <title>Limnoglobus roseus gen. nov., sp. nov., a novel freshwater planctomycete with a giant genome from the family Gemmataceae.</title>
        <authorList>
            <person name="Kulichevskaya I.S."/>
            <person name="Naumoff D.G."/>
            <person name="Miroshnikov K."/>
            <person name="Ivanova A."/>
            <person name="Philippov D.A."/>
            <person name="Hakobyan A."/>
            <person name="Rijpstra I.C."/>
            <person name="Sinninghe Damste J.S."/>
            <person name="Liesack W."/>
            <person name="Dedysh S.N."/>
        </authorList>
    </citation>
    <scope>NUCLEOTIDE SEQUENCE [LARGE SCALE GENOMIC DNA]</scope>
    <source>
        <strain evidence="4">PX52</strain>
    </source>
</reference>
<sequence length="483" mass="52844">MSTRMNRRRFVQLGTAGSLGYLFTAPAISVSKVYGANDKLHVAGIGVGGKGSSDIDQAANLMEVVGLCDVDKDNLGAKLKKWPKAKGVSDFRKLFDDAELMKTVDAFTISTPDHMHALPAAMAMREKKHVYVQKPLARTVFENDLLRKIAKQTGVCTQMGNQGSTESGLRRAVELIQEGKIGEVKEIHVWTNRPVWPQAPVVTARYPDAPVPEYLDWQSYLGPAPERPYAHGPNKGKRGCYHDFNWRGWWTFGTGAIGDMACHTANMAFRALKLQMPSHVSATATDVNPETCPSSAHVTFQFPARGDLPPVTAHWYEGKTKEGKKLTPSDEWVKKCLAIDTNPKTNKALVNSGSLVIGSKGFAYSPDDYGATVYFGTLDGSPVTSTNSGTKPEKLAVNGKGDQGQKNEWVEAIKAGKPELAFSNFEIAAYLAGAFVLGNVAIRTGKEFDFNPETLECKGNPDAAQYIKYEYRKGWDMLEGKKA</sequence>
<organism evidence="3 4">
    <name type="scientific">Limnoglobus roseus</name>
    <dbReference type="NCBI Taxonomy" id="2598579"/>
    <lineage>
        <taxon>Bacteria</taxon>
        <taxon>Pseudomonadati</taxon>
        <taxon>Planctomycetota</taxon>
        <taxon>Planctomycetia</taxon>
        <taxon>Gemmatales</taxon>
        <taxon>Gemmataceae</taxon>
        <taxon>Limnoglobus</taxon>
    </lineage>
</organism>
<dbReference type="InterPro" id="IPR043906">
    <property type="entry name" value="Gfo/Idh/MocA_OxRdtase_bact_C"/>
</dbReference>
<dbReference type="InterPro" id="IPR036291">
    <property type="entry name" value="NAD(P)-bd_dom_sf"/>
</dbReference>
<keyword evidence="3" id="KW-0378">Hydrolase</keyword>
<dbReference type="InterPro" id="IPR050463">
    <property type="entry name" value="Gfo/Idh/MocA_oxidrdct_glycsds"/>
</dbReference>
<dbReference type="GO" id="GO:0016787">
    <property type="term" value="F:hydrolase activity"/>
    <property type="evidence" value="ECO:0007669"/>
    <property type="project" value="UniProtKB-KW"/>
</dbReference>
<dbReference type="Pfam" id="PF01408">
    <property type="entry name" value="GFO_IDH_MocA"/>
    <property type="match status" value="1"/>
</dbReference>
<keyword evidence="4" id="KW-1185">Reference proteome</keyword>
<dbReference type="GO" id="GO:0000166">
    <property type="term" value="F:nucleotide binding"/>
    <property type="evidence" value="ECO:0007669"/>
    <property type="project" value="InterPro"/>
</dbReference>
<feature type="domain" description="Gfo/Idh/MocA-like oxidoreductase N-terminal" evidence="1">
    <location>
        <begin position="42"/>
        <end position="160"/>
    </location>
</feature>
<dbReference type="PANTHER" id="PTHR43818">
    <property type="entry name" value="BCDNA.GH03377"/>
    <property type="match status" value="1"/>
</dbReference>
<dbReference type="PANTHER" id="PTHR43818:SF10">
    <property type="entry name" value="NADH-DEPENDENT DEHYDROGENASE-RELATED"/>
    <property type="match status" value="1"/>
</dbReference>
<dbReference type="RefSeq" id="WP_149115209.1">
    <property type="nucleotide sequence ID" value="NZ_CP042425.1"/>
</dbReference>
<evidence type="ECO:0000259" key="1">
    <source>
        <dbReference type="Pfam" id="PF01408"/>
    </source>
</evidence>
<evidence type="ECO:0000259" key="2">
    <source>
        <dbReference type="Pfam" id="PF19051"/>
    </source>
</evidence>
<dbReference type="OrthoDB" id="255433at2"/>
<dbReference type="Gene3D" id="3.30.360.10">
    <property type="entry name" value="Dihydrodipicolinate Reductase, domain 2"/>
    <property type="match status" value="1"/>
</dbReference>
<dbReference type="Proteomes" id="UP000324974">
    <property type="component" value="Chromosome"/>
</dbReference>
<dbReference type="Pfam" id="PF19051">
    <property type="entry name" value="GFO_IDH_MocA_C2"/>
    <property type="match status" value="1"/>
</dbReference>
<evidence type="ECO:0000313" key="4">
    <source>
        <dbReference type="Proteomes" id="UP000324974"/>
    </source>
</evidence>